<dbReference type="OrthoDB" id="6352970at2759"/>
<dbReference type="SUPFAM" id="SSF56112">
    <property type="entry name" value="Protein kinase-like (PK-like)"/>
    <property type="match status" value="1"/>
</dbReference>
<dbReference type="PROSITE" id="PS00109">
    <property type="entry name" value="PROTEIN_KINASE_TYR"/>
    <property type="match status" value="1"/>
</dbReference>
<dbReference type="GO" id="GO:0007169">
    <property type="term" value="P:cell surface receptor protein tyrosine kinase signaling pathway"/>
    <property type="evidence" value="ECO:0007669"/>
    <property type="project" value="TreeGrafter"/>
</dbReference>
<dbReference type="InterPro" id="IPR008266">
    <property type="entry name" value="Tyr_kinase_AS"/>
</dbReference>
<dbReference type="GO" id="GO:0043235">
    <property type="term" value="C:receptor complex"/>
    <property type="evidence" value="ECO:0007669"/>
    <property type="project" value="TreeGrafter"/>
</dbReference>
<accession>A0A7R9FV32</accession>
<dbReference type="GO" id="GO:0005524">
    <property type="term" value="F:ATP binding"/>
    <property type="evidence" value="ECO:0007669"/>
    <property type="project" value="InterPro"/>
</dbReference>
<dbReference type="PANTHER" id="PTHR24416:SF600">
    <property type="entry name" value="PDGF- AND VEGF-RECEPTOR RELATED, ISOFORM J"/>
    <property type="match status" value="1"/>
</dbReference>
<organism evidence="2">
    <name type="scientific">Darwinula stevensoni</name>
    <dbReference type="NCBI Taxonomy" id="69355"/>
    <lineage>
        <taxon>Eukaryota</taxon>
        <taxon>Metazoa</taxon>
        <taxon>Ecdysozoa</taxon>
        <taxon>Arthropoda</taxon>
        <taxon>Crustacea</taxon>
        <taxon>Oligostraca</taxon>
        <taxon>Ostracoda</taxon>
        <taxon>Podocopa</taxon>
        <taxon>Podocopida</taxon>
        <taxon>Darwinulocopina</taxon>
        <taxon>Darwinuloidea</taxon>
        <taxon>Darwinulidae</taxon>
        <taxon>Darwinula</taxon>
    </lineage>
</organism>
<dbReference type="EMBL" id="CAJPEV010042001">
    <property type="protein sequence ID" value="CAG0910049.1"/>
    <property type="molecule type" value="Genomic_DNA"/>
</dbReference>
<dbReference type="GO" id="GO:0005886">
    <property type="term" value="C:plasma membrane"/>
    <property type="evidence" value="ECO:0007669"/>
    <property type="project" value="TreeGrafter"/>
</dbReference>
<evidence type="ECO:0000259" key="1">
    <source>
        <dbReference type="PROSITE" id="PS50011"/>
    </source>
</evidence>
<dbReference type="GO" id="GO:0004714">
    <property type="term" value="F:transmembrane receptor protein tyrosine kinase activity"/>
    <property type="evidence" value="ECO:0007669"/>
    <property type="project" value="TreeGrafter"/>
</dbReference>
<dbReference type="Proteomes" id="UP000677054">
    <property type="component" value="Unassembled WGS sequence"/>
</dbReference>
<dbReference type="InterPro" id="IPR020635">
    <property type="entry name" value="Tyr_kinase_cat_dom"/>
</dbReference>
<dbReference type="InterPro" id="IPR050122">
    <property type="entry name" value="RTK"/>
</dbReference>
<evidence type="ECO:0000313" key="2">
    <source>
        <dbReference type="EMBL" id="CAD7255641.1"/>
    </source>
</evidence>
<dbReference type="Gene3D" id="1.10.510.10">
    <property type="entry name" value="Transferase(Phosphotransferase) domain 1"/>
    <property type="match status" value="1"/>
</dbReference>
<dbReference type="AlphaFoldDB" id="A0A7R9FV32"/>
<reference evidence="2" key="1">
    <citation type="submission" date="2020-11" db="EMBL/GenBank/DDBJ databases">
        <authorList>
            <person name="Tran Van P."/>
        </authorList>
    </citation>
    <scope>NUCLEOTIDE SEQUENCE</scope>
</reference>
<gene>
    <name evidence="2" type="ORF">DSTB1V02_LOCUS15386</name>
</gene>
<sequence>FVLSQIVHGDLATRNILLAKDNIVKISDVGHPRGINKDVQCIKKGEGSLPVKWMALESLTEEMVYTSESDVWAYGIVLWEMFSLGGAPYPGMNQSEL</sequence>
<dbReference type="SMART" id="SM00219">
    <property type="entry name" value="TyrKc"/>
    <property type="match status" value="1"/>
</dbReference>
<dbReference type="InterPro" id="IPR011009">
    <property type="entry name" value="Kinase-like_dom_sf"/>
</dbReference>
<proteinExistence type="predicted"/>
<evidence type="ECO:0000313" key="3">
    <source>
        <dbReference type="Proteomes" id="UP000677054"/>
    </source>
</evidence>
<keyword evidence="3" id="KW-1185">Reference proteome</keyword>
<dbReference type="PROSITE" id="PS50011">
    <property type="entry name" value="PROTEIN_KINASE_DOM"/>
    <property type="match status" value="1"/>
</dbReference>
<feature type="domain" description="Protein kinase" evidence="1">
    <location>
        <begin position="1"/>
        <end position="97"/>
    </location>
</feature>
<dbReference type="Pfam" id="PF07714">
    <property type="entry name" value="PK_Tyr_Ser-Thr"/>
    <property type="match status" value="1"/>
</dbReference>
<feature type="non-terminal residue" evidence="2">
    <location>
        <position position="1"/>
    </location>
</feature>
<dbReference type="InterPro" id="IPR000719">
    <property type="entry name" value="Prot_kinase_dom"/>
</dbReference>
<feature type="non-terminal residue" evidence="2">
    <location>
        <position position="97"/>
    </location>
</feature>
<protein>
    <recommendedName>
        <fullName evidence="1">Protein kinase domain-containing protein</fullName>
    </recommendedName>
</protein>
<dbReference type="EMBL" id="LR941519">
    <property type="protein sequence ID" value="CAD7255641.1"/>
    <property type="molecule type" value="Genomic_DNA"/>
</dbReference>
<dbReference type="PANTHER" id="PTHR24416">
    <property type="entry name" value="TYROSINE-PROTEIN KINASE RECEPTOR"/>
    <property type="match status" value="1"/>
</dbReference>
<name>A0A7R9FV32_9CRUS</name>
<dbReference type="InterPro" id="IPR001245">
    <property type="entry name" value="Ser-Thr/Tyr_kinase_cat_dom"/>
</dbReference>